<dbReference type="Pfam" id="PF11836">
    <property type="entry name" value="Phage_TAC_11"/>
    <property type="match status" value="1"/>
</dbReference>
<dbReference type="AlphaFoldDB" id="A0A850Q1G3"/>
<evidence type="ECO:0000313" key="2">
    <source>
        <dbReference type="Proteomes" id="UP000592216"/>
    </source>
</evidence>
<reference evidence="1 2" key="1">
    <citation type="submission" date="2020-04" db="EMBL/GenBank/DDBJ databases">
        <title>Donghicola sp., a member of the Rhodobacteraceae family isolated from mangrove forest in Thailand.</title>
        <authorList>
            <person name="Charoenyingcharoen P."/>
            <person name="Yukphan P."/>
        </authorList>
    </citation>
    <scope>NUCLEOTIDE SEQUENCE [LARGE SCALE GENOMIC DNA]</scope>
    <source>
        <strain evidence="1 2">B5-SW-15</strain>
    </source>
</reference>
<name>A0A850Q1G3_9RHOB</name>
<dbReference type="EMBL" id="JABCJE010000002">
    <property type="protein sequence ID" value="NVO22824.1"/>
    <property type="molecule type" value="Genomic_DNA"/>
</dbReference>
<organism evidence="1 2">
    <name type="scientific">Donghicola mangrovi</name>
    <dbReference type="NCBI Taxonomy" id="2729614"/>
    <lineage>
        <taxon>Bacteria</taxon>
        <taxon>Pseudomonadati</taxon>
        <taxon>Pseudomonadota</taxon>
        <taxon>Alphaproteobacteria</taxon>
        <taxon>Rhodobacterales</taxon>
        <taxon>Roseobacteraceae</taxon>
        <taxon>Donghicola</taxon>
    </lineage>
</organism>
<dbReference type="InterPro" id="IPR021791">
    <property type="entry name" value="Phage_TAC_11"/>
</dbReference>
<sequence length="106" mass="10580">MANPWAGEVTLQVNGVPVVLKLTLGALAGLEARLGADSLVGLIERFEGGAYRAADLLALIHAGLQGGGWHGTEAELAQAEIAGGFAHATAVAARALALAFAPPEGA</sequence>
<gene>
    <name evidence="1" type="ORF">HJ536_05580</name>
</gene>
<proteinExistence type="predicted"/>
<dbReference type="Proteomes" id="UP000592216">
    <property type="component" value="Unassembled WGS sequence"/>
</dbReference>
<comment type="caution">
    <text evidence="1">The sequence shown here is derived from an EMBL/GenBank/DDBJ whole genome shotgun (WGS) entry which is preliminary data.</text>
</comment>
<evidence type="ECO:0000313" key="1">
    <source>
        <dbReference type="EMBL" id="NVO22824.1"/>
    </source>
</evidence>
<accession>A0A850Q1G3</accession>
<protein>
    <submittedName>
        <fullName evidence="1">Gene transfer agent family protein</fullName>
    </submittedName>
</protein>